<dbReference type="SUPFAM" id="SSF52047">
    <property type="entry name" value="RNI-like"/>
    <property type="match status" value="1"/>
</dbReference>
<evidence type="ECO:0000259" key="2">
    <source>
        <dbReference type="Pfam" id="PF07635"/>
    </source>
</evidence>
<evidence type="ECO:0000313" key="4">
    <source>
        <dbReference type="Proteomes" id="UP000184231"/>
    </source>
</evidence>
<keyword evidence="1" id="KW-0472">Membrane</keyword>
<dbReference type="RefSeq" id="WP_072763318.1">
    <property type="nucleotide sequence ID" value="NZ_FQYX01000004.1"/>
</dbReference>
<feature type="transmembrane region" description="Helical" evidence="1">
    <location>
        <begin position="134"/>
        <end position="152"/>
    </location>
</feature>
<protein>
    <submittedName>
        <fullName evidence="3">Uncharacterized membrane protein</fullName>
    </submittedName>
</protein>
<dbReference type="AlphaFoldDB" id="A0A1M6CX64"/>
<dbReference type="GO" id="GO:0020037">
    <property type="term" value="F:heme binding"/>
    <property type="evidence" value="ECO:0007669"/>
    <property type="project" value="InterPro"/>
</dbReference>
<dbReference type="EMBL" id="FQYX01000004">
    <property type="protein sequence ID" value="SHI65338.1"/>
    <property type="molecule type" value="Genomic_DNA"/>
</dbReference>
<keyword evidence="1" id="KW-1133">Transmembrane helix</keyword>
<dbReference type="InterPro" id="IPR032675">
    <property type="entry name" value="LRR_dom_sf"/>
</dbReference>
<dbReference type="PANTHER" id="PTHR35889">
    <property type="entry name" value="CYCLOINULO-OLIGOSACCHARIDE FRUCTANOTRANSFERASE-RELATED"/>
    <property type="match status" value="1"/>
</dbReference>
<name>A0A1M6CX64_9FLAO</name>
<feature type="transmembrane region" description="Helical" evidence="1">
    <location>
        <begin position="103"/>
        <end position="122"/>
    </location>
</feature>
<dbReference type="InterPro" id="IPR011429">
    <property type="entry name" value="Cyt_c_Planctomycete-type"/>
</dbReference>
<dbReference type="InterPro" id="IPR036909">
    <property type="entry name" value="Cyt_c-like_dom_sf"/>
</dbReference>
<dbReference type="GO" id="GO:0009055">
    <property type="term" value="F:electron transfer activity"/>
    <property type="evidence" value="ECO:0007669"/>
    <property type="project" value="InterPro"/>
</dbReference>
<dbReference type="Proteomes" id="UP000184231">
    <property type="component" value="Unassembled WGS sequence"/>
</dbReference>
<dbReference type="STRING" id="558155.SAMN04487911_10479"/>
<dbReference type="PANTHER" id="PTHR35889:SF3">
    <property type="entry name" value="F-BOX DOMAIN-CONTAINING PROTEIN"/>
    <property type="match status" value="1"/>
</dbReference>
<dbReference type="OrthoDB" id="1099022at2"/>
<evidence type="ECO:0000313" key="3">
    <source>
        <dbReference type="EMBL" id="SHI65338.1"/>
    </source>
</evidence>
<feature type="transmembrane region" description="Helical" evidence="1">
    <location>
        <begin position="43"/>
        <end position="64"/>
    </location>
</feature>
<keyword evidence="1" id="KW-0812">Transmembrane</keyword>
<dbReference type="SUPFAM" id="SSF46626">
    <property type="entry name" value="Cytochrome c"/>
    <property type="match status" value="1"/>
</dbReference>
<proteinExistence type="predicted"/>
<gene>
    <name evidence="3" type="ORF">SAMN04487911_10479</name>
</gene>
<organism evidence="3 4">
    <name type="scientific">Arenibacter nanhaiticus</name>
    <dbReference type="NCBI Taxonomy" id="558155"/>
    <lineage>
        <taxon>Bacteria</taxon>
        <taxon>Pseudomonadati</taxon>
        <taxon>Bacteroidota</taxon>
        <taxon>Flavobacteriia</taxon>
        <taxon>Flavobacteriales</taxon>
        <taxon>Flavobacteriaceae</taxon>
        <taxon>Arenibacter</taxon>
    </lineage>
</organism>
<feature type="transmembrane region" description="Helical" evidence="1">
    <location>
        <begin position="71"/>
        <end position="91"/>
    </location>
</feature>
<feature type="domain" description="Cytochrome C Planctomycete-type" evidence="2">
    <location>
        <begin position="190"/>
        <end position="249"/>
    </location>
</feature>
<sequence length="474" mass="53024">MTYTSKNRWADYWVLALSVFLVFCLVFEPYIELPSLVSWLGRWHPLVLHFPIVLLLMAIFLGLTGKKVPNLLLTVGVLSALVTAVSGFFLGKETPVKGELLFWHQWLGAGVALFAALWYALSQVQLDQKIYTKGIQVIMIGLVALAGHYGGMVTHGEDFLALPMEKQQEKIPENPIIYKDIVSRILDDKCVSCHNPNKQKGELLMTNLAELFKGGKSGNTLVPGEPEQSELIRRLHLPMEDEERMPPEGKTPLNDNEIAILERWIALGASGSQRLDELDKNESLVALVKEMMVPDPVEKWSKLPTVADSTLKNLSSDYLTIERLASNSDALSVDIYLAPEYDPKPIMNLKRVAKNIIELDLSGLPIGQDEMTLVFACHNLEWLELDKTPLTDREIENLINLKNLSFLKIYETPITDLSISTFKDLPNLKSLYLWGTDISDRALAGLRKSNPGLLINNGINGDTKAFFLATDSIK</sequence>
<reference evidence="3 4" key="1">
    <citation type="submission" date="2016-11" db="EMBL/GenBank/DDBJ databases">
        <authorList>
            <person name="Jaros S."/>
            <person name="Januszkiewicz K."/>
            <person name="Wedrychowicz H."/>
        </authorList>
    </citation>
    <scope>NUCLEOTIDE SEQUENCE [LARGE SCALE GENOMIC DNA]</scope>
    <source>
        <strain evidence="3 4">CGMCC 1.8863</strain>
    </source>
</reference>
<keyword evidence="4" id="KW-1185">Reference proteome</keyword>
<accession>A0A1M6CX64</accession>
<dbReference type="Gene3D" id="3.80.10.10">
    <property type="entry name" value="Ribonuclease Inhibitor"/>
    <property type="match status" value="1"/>
</dbReference>
<feature type="transmembrane region" description="Helical" evidence="1">
    <location>
        <begin position="12"/>
        <end position="31"/>
    </location>
</feature>
<evidence type="ECO:0000256" key="1">
    <source>
        <dbReference type="SAM" id="Phobius"/>
    </source>
</evidence>
<dbReference type="Pfam" id="PF07635">
    <property type="entry name" value="PSCyt1"/>
    <property type="match status" value="1"/>
</dbReference>